<dbReference type="PANTHER" id="PTHR36927:SF4">
    <property type="entry name" value="BLR5718 PROTEIN"/>
    <property type="match status" value="1"/>
</dbReference>
<feature type="compositionally biased region" description="Basic and acidic residues" evidence="1">
    <location>
        <begin position="173"/>
        <end position="185"/>
    </location>
</feature>
<dbReference type="Proteomes" id="UP000193144">
    <property type="component" value="Unassembled WGS sequence"/>
</dbReference>
<name>A0A1Y2A887_9PLEO</name>
<keyword evidence="2" id="KW-0472">Membrane</keyword>
<feature type="transmembrane region" description="Helical" evidence="2">
    <location>
        <begin position="15"/>
        <end position="36"/>
    </location>
</feature>
<feature type="transmembrane region" description="Helical" evidence="2">
    <location>
        <begin position="144"/>
        <end position="165"/>
    </location>
</feature>
<feature type="transmembrane region" description="Helical" evidence="2">
    <location>
        <begin position="330"/>
        <end position="353"/>
    </location>
</feature>
<feature type="transmembrane region" description="Helical" evidence="2">
    <location>
        <begin position="373"/>
        <end position="392"/>
    </location>
</feature>
<evidence type="ECO:0000256" key="2">
    <source>
        <dbReference type="SAM" id="Phobius"/>
    </source>
</evidence>
<dbReference type="EMBL" id="MCFA01000006">
    <property type="protein sequence ID" value="ORY18520.1"/>
    <property type="molecule type" value="Genomic_DNA"/>
</dbReference>
<comment type="caution">
    <text evidence="3">The sequence shown here is derived from an EMBL/GenBank/DDBJ whole genome shotgun (WGS) entry which is preliminary data.</text>
</comment>
<sequence length="440" mass="48258">MSSPIHYLSNLRTSLTILVILQHTSIPYGGLGHWIYVPATAPLRPSLALLVFTTLNQTFFMAAFFLLSGYFTARSLSVRRERGGGGGWKVLQGKVKRLGVPTVLYSVVGDSGVRGLVAGLRGGWETGWKEWVRGIRECRGVRGPVWYCALLLVLDAVYIAGWEYWGRKRGVAKKGDGEMESRTDEGYPPPPPERKTATVPLAQSSHGPSRTLSLSLLLLTSTLAFLLRTHYPVGTHFRPLNLQPSYLPQYLLFYSTGFLVASQSQSPSQPLSLSTLLPSRSPAWSTLLLVWTLTTGLGLAQVHSAISSSTSTTAGFVTLLPLFKGGLNRFCFIYSLWNEFTGVLITSSLLHLYHTSRVLNCRWGIGGFELARYSYAAFLVHGFVVVGVQFGLDWYEGRWWGALGAVGKTVVAGGLGVWGSWVAGWGLVRGVEWYGGRGYV</sequence>
<protein>
    <submittedName>
        <fullName evidence="3">Uncharacterized protein</fullName>
    </submittedName>
</protein>
<keyword evidence="2" id="KW-1133">Transmembrane helix</keyword>
<dbReference type="OrthoDB" id="4141464at2759"/>
<organism evidence="3 4">
    <name type="scientific">Clohesyomyces aquaticus</name>
    <dbReference type="NCBI Taxonomy" id="1231657"/>
    <lineage>
        <taxon>Eukaryota</taxon>
        <taxon>Fungi</taxon>
        <taxon>Dikarya</taxon>
        <taxon>Ascomycota</taxon>
        <taxon>Pezizomycotina</taxon>
        <taxon>Dothideomycetes</taxon>
        <taxon>Pleosporomycetidae</taxon>
        <taxon>Pleosporales</taxon>
        <taxon>Lindgomycetaceae</taxon>
        <taxon>Clohesyomyces</taxon>
    </lineage>
</organism>
<keyword evidence="4" id="KW-1185">Reference proteome</keyword>
<evidence type="ECO:0000256" key="1">
    <source>
        <dbReference type="SAM" id="MobiDB-lite"/>
    </source>
</evidence>
<evidence type="ECO:0000313" key="3">
    <source>
        <dbReference type="EMBL" id="ORY18520.1"/>
    </source>
</evidence>
<keyword evidence="2" id="KW-0812">Transmembrane</keyword>
<dbReference type="PANTHER" id="PTHR36927">
    <property type="entry name" value="BLR4337 PROTEIN"/>
    <property type="match status" value="1"/>
</dbReference>
<dbReference type="AlphaFoldDB" id="A0A1Y2A887"/>
<feature type="transmembrane region" description="Helical" evidence="2">
    <location>
        <begin position="48"/>
        <end position="73"/>
    </location>
</feature>
<dbReference type="InterPro" id="IPR050623">
    <property type="entry name" value="Glucan_succinyl_AcylTrfase"/>
</dbReference>
<proteinExistence type="predicted"/>
<feature type="transmembrane region" description="Helical" evidence="2">
    <location>
        <begin position="399"/>
        <end position="421"/>
    </location>
</feature>
<accession>A0A1Y2A887</accession>
<evidence type="ECO:0000313" key="4">
    <source>
        <dbReference type="Proteomes" id="UP000193144"/>
    </source>
</evidence>
<gene>
    <name evidence="3" type="ORF">BCR34DRAFT_320103</name>
</gene>
<reference evidence="3 4" key="1">
    <citation type="submission" date="2016-07" db="EMBL/GenBank/DDBJ databases">
        <title>Pervasive Adenine N6-methylation of Active Genes in Fungi.</title>
        <authorList>
            <consortium name="DOE Joint Genome Institute"/>
            <person name="Mondo S.J."/>
            <person name="Dannebaum R.O."/>
            <person name="Kuo R.C."/>
            <person name="Labutti K."/>
            <person name="Haridas S."/>
            <person name="Kuo A."/>
            <person name="Salamov A."/>
            <person name="Ahrendt S.R."/>
            <person name="Lipzen A."/>
            <person name="Sullivan W."/>
            <person name="Andreopoulos W.B."/>
            <person name="Clum A."/>
            <person name="Lindquist E."/>
            <person name="Daum C."/>
            <person name="Ramamoorthy G.K."/>
            <person name="Gryganskyi A."/>
            <person name="Culley D."/>
            <person name="Magnuson J.K."/>
            <person name="James T.Y."/>
            <person name="O'Malley M.A."/>
            <person name="Stajich J.E."/>
            <person name="Spatafora J.W."/>
            <person name="Visel A."/>
            <person name="Grigoriev I.V."/>
        </authorList>
    </citation>
    <scope>NUCLEOTIDE SEQUENCE [LARGE SCALE GENOMIC DNA]</scope>
    <source>
        <strain evidence="3 4">CBS 115471</strain>
    </source>
</reference>
<feature type="region of interest" description="Disordered" evidence="1">
    <location>
        <begin position="173"/>
        <end position="208"/>
    </location>
</feature>